<dbReference type="InterPro" id="IPR046778">
    <property type="entry name" value="UPF0758_N"/>
</dbReference>
<evidence type="ECO:0000259" key="4">
    <source>
        <dbReference type="Pfam" id="PF20582"/>
    </source>
</evidence>
<dbReference type="Pfam" id="PF20582">
    <property type="entry name" value="UPF0758_N"/>
    <property type="match status" value="1"/>
</dbReference>
<name>A0A9D1MGR1_9FIRM</name>
<dbReference type="EMBL" id="DVNF01000018">
    <property type="protein sequence ID" value="HIU59851.1"/>
    <property type="molecule type" value="Genomic_DNA"/>
</dbReference>
<dbReference type="Pfam" id="PF04002">
    <property type="entry name" value="RadC"/>
    <property type="match status" value="1"/>
</dbReference>
<dbReference type="InterPro" id="IPR025657">
    <property type="entry name" value="RadC_JAB"/>
</dbReference>
<dbReference type="Gene3D" id="3.40.140.10">
    <property type="entry name" value="Cytidine Deaminase, domain 2"/>
    <property type="match status" value="1"/>
</dbReference>
<dbReference type="Proteomes" id="UP000824094">
    <property type="component" value="Unassembled WGS sequence"/>
</dbReference>
<accession>A0A9D1MGR1</accession>
<sequence>MAEGRRRRVREKVEKAGIQILADHEKLEFLIYPYLPRRDTVPIARALLAKFGSLSGVLNASYEELCSVKGMPKLAAKTLSLLKSIVSEEALLCPKRIVKNPQTAAETALSAYRAIPSESLYALCLDKDGVLLNMLPVWQGERPFRHVSAQDIISVMLRAGSDFLILARCGADAPLFYEEDEDLIFEIRRAFENLSFTLWDYLVLSTDGVYNAYRDLTSDNDDPDLNPFPDYD</sequence>
<feature type="domain" description="RadC-like JAB" evidence="3">
    <location>
        <begin position="99"/>
        <end position="210"/>
    </location>
</feature>
<protein>
    <recommendedName>
        <fullName evidence="7">DNA repair protein RadC</fullName>
    </recommendedName>
</protein>
<organism evidence="5 6">
    <name type="scientific">Candidatus Stercoripulliclostridium merdigallinarum</name>
    <dbReference type="NCBI Taxonomy" id="2840951"/>
    <lineage>
        <taxon>Bacteria</taxon>
        <taxon>Bacillati</taxon>
        <taxon>Bacillota</taxon>
        <taxon>Clostridia</taxon>
        <taxon>Eubacteriales</taxon>
        <taxon>Candidatus Stercoripulliclostridium</taxon>
    </lineage>
</organism>
<dbReference type="PANTHER" id="PTHR30471:SF3">
    <property type="entry name" value="UPF0758 PROTEIN YEES-RELATED"/>
    <property type="match status" value="1"/>
</dbReference>
<reference evidence="5" key="1">
    <citation type="submission" date="2020-10" db="EMBL/GenBank/DDBJ databases">
        <authorList>
            <person name="Gilroy R."/>
        </authorList>
    </citation>
    <scope>NUCLEOTIDE SEQUENCE</scope>
    <source>
        <strain evidence="5">18911</strain>
    </source>
</reference>
<comment type="caution">
    <text evidence="5">The sequence shown here is derived from an EMBL/GenBank/DDBJ whole genome shotgun (WGS) entry which is preliminary data.</text>
</comment>
<feature type="domain" description="UPF0758" evidence="4">
    <location>
        <begin position="7"/>
        <end position="72"/>
    </location>
</feature>
<dbReference type="InterPro" id="IPR010994">
    <property type="entry name" value="RuvA_2-like"/>
</dbReference>
<gene>
    <name evidence="5" type="ORF">IAB05_00505</name>
</gene>
<evidence type="ECO:0000313" key="5">
    <source>
        <dbReference type="EMBL" id="HIU59851.1"/>
    </source>
</evidence>
<keyword evidence="2" id="KW-0645">Protease</keyword>
<evidence type="ECO:0000259" key="3">
    <source>
        <dbReference type="Pfam" id="PF04002"/>
    </source>
</evidence>
<keyword evidence="2" id="KW-0378">Hydrolase</keyword>
<keyword evidence="2" id="KW-0482">Metalloprotease</keyword>
<dbReference type="InterPro" id="IPR001405">
    <property type="entry name" value="UPF0758"/>
</dbReference>
<dbReference type="AlphaFoldDB" id="A0A9D1MGR1"/>
<evidence type="ECO:0008006" key="7">
    <source>
        <dbReference type="Google" id="ProtNLM"/>
    </source>
</evidence>
<reference evidence="5" key="2">
    <citation type="journal article" date="2021" name="PeerJ">
        <title>Extensive microbial diversity within the chicken gut microbiome revealed by metagenomics and culture.</title>
        <authorList>
            <person name="Gilroy R."/>
            <person name="Ravi A."/>
            <person name="Getino M."/>
            <person name="Pursley I."/>
            <person name="Horton D.L."/>
            <person name="Alikhan N.F."/>
            <person name="Baker D."/>
            <person name="Gharbi K."/>
            <person name="Hall N."/>
            <person name="Watson M."/>
            <person name="Adriaenssens E.M."/>
            <person name="Foster-Nyarko E."/>
            <person name="Jarju S."/>
            <person name="Secka A."/>
            <person name="Antonio M."/>
            <person name="Oren A."/>
            <person name="Chaudhuri R.R."/>
            <person name="La Ragione R."/>
            <person name="Hildebrand F."/>
            <person name="Pallen M.J."/>
        </authorList>
    </citation>
    <scope>NUCLEOTIDE SEQUENCE</scope>
    <source>
        <strain evidence="5">18911</strain>
    </source>
</reference>
<dbReference type="SUPFAM" id="SSF47781">
    <property type="entry name" value="RuvA domain 2-like"/>
    <property type="match status" value="1"/>
</dbReference>
<dbReference type="GO" id="GO:0008237">
    <property type="term" value="F:metallopeptidase activity"/>
    <property type="evidence" value="ECO:0007669"/>
    <property type="project" value="UniProtKB-KW"/>
</dbReference>
<evidence type="ECO:0000313" key="6">
    <source>
        <dbReference type="Proteomes" id="UP000824094"/>
    </source>
</evidence>
<dbReference type="PANTHER" id="PTHR30471">
    <property type="entry name" value="DNA REPAIR PROTEIN RADC"/>
    <property type="match status" value="1"/>
</dbReference>
<comment type="similarity">
    <text evidence="1">Belongs to the UPF0758 family.</text>
</comment>
<dbReference type="Gene3D" id="1.10.150.20">
    <property type="entry name" value="5' to 3' exonuclease, C-terminal subdomain"/>
    <property type="match status" value="1"/>
</dbReference>
<evidence type="ECO:0000256" key="1">
    <source>
        <dbReference type="ARBA" id="ARBA00010243"/>
    </source>
</evidence>
<evidence type="ECO:0000256" key="2">
    <source>
        <dbReference type="ARBA" id="ARBA00023049"/>
    </source>
</evidence>
<proteinExistence type="inferred from homology"/>